<reference evidence="2" key="2">
    <citation type="submission" date="2020-06" db="EMBL/GenBank/DDBJ databases">
        <authorList>
            <person name="Sheffer M."/>
        </authorList>
    </citation>
    <scope>NUCLEOTIDE SEQUENCE</scope>
</reference>
<evidence type="ECO:0000313" key="2">
    <source>
        <dbReference type="EMBL" id="KAF8774065.1"/>
    </source>
</evidence>
<evidence type="ECO:0000256" key="1">
    <source>
        <dbReference type="SAM" id="MobiDB-lite"/>
    </source>
</evidence>
<gene>
    <name evidence="2" type="ORF">HNY73_016659</name>
</gene>
<evidence type="ECO:0000313" key="3">
    <source>
        <dbReference type="Proteomes" id="UP000807504"/>
    </source>
</evidence>
<dbReference type="EMBL" id="JABXBU010002227">
    <property type="protein sequence ID" value="KAF8774065.1"/>
    <property type="molecule type" value="Genomic_DNA"/>
</dbReference>
<sequence length="97" mass="10968">MFQREKRCAINLLFHLTRPNAQLTPFGLISTRLPRQVQAQTEGKGKKNRQTTMDAAASKKKRGGTVHLYPNIKIKSPTTTSNRWVIEPLKGPDLNVK</sequence>
<dbReference type="AlphaFoldDB" id="A0A8T0ENG0"/>
<protein>
    <submittedName>
        <fullName evidence="2">Uncharacterized protein</fullName>
    </submittedName>
</protein>
<accession>A0A8T0ENG0</accession>
<organism evidence="2 3">
    <name type="scientific">Argiope bruennichi</name>
    <name type="common">Wasp spider</name>
    <name type="synonym">Aranea bruennichi</name>
    <dbReference type="NCBI Taxonomy" id="94029"/>
    <lineage>
        <taxon>Eukaryota</taxon>
        <taxon>Metazoa</taxon>
        <taxon>Ecdysozoa</taxon>
        <taxon>Arthropoda</taxon>
        <taxon>Chelicerata</taxon>
        <taxon>Arachnida</taxon>
        <taxon>Araneae</taxon>
        <taxon>Araneomorphae</taxon>
        <taxon>Entelegynae</taxon>
        <taxon>Araneoidea</taxon>
        <taxon>Araneidae</taxon>
        <taxon>Argiope</taxon>
    </lineage>
</organism>
<keyword evidence="3" id="KW-1185">Reference proteome</keyword>
<feature type="region of interest" description="Disordered" evidence="1">
    <location>
        <begin position="37"/>
        <end position="64"/>
    </location>
</feature>
<proteinExistence type="predicted"/>
<reference evidence="2" key="1">
    <citation type="journal article" date="2020" name="bioRxiv">
        <title>Chromosome-level reference genome of the European wasp spider Argiope bruennichi: a resource for studies on range expansion and evolutionary adaptation.</title>
        <authorList>
            <person name="Sheffer M.M."/>
            <person name="Hoppe A."/>
            <person name="Krehenwinkel H."/>
            <person name="Uhl G."/>
            <person name="Kuss A.W."/>
            <person name="Jensen L."/>
            <person name="Jensen C."/>
            <person name="Gillespie R.G."/>
            <person name="Hoff K.J."/>
            <person name="Prost S."/>
        </authorList>
    </citation>
    <scope>NUCLEOTIDE SEQUENCE</scope>
</reference>
<dbReference type="Proteomes" id="UP000807504">
    <property type="component" value="Unassembled WGS sequence"/>
</dbReference>
<name>A0A8T0ENG0_ARGBR</name>
<comment type="caution">
    <text evidence="2">The sequence shown here is derived from an EMBL/GenBank/DDBJ whole genome shotgun (WGS) entry which is preliminary data.</text>
</comment>